<evidence type="ECO:0000256" key="1">
    <source>
        <dbReference type="SAM" id="MobiDB-lite"/>
    </source>
</evidence>
<gene>
    <name evidence="2" type="ORF">ACAOBT_LOCUS26619</name>
</gene>
<dbReference type="OrthoDB" id="6771276at2759"/>
<dbReference type="AlphaFoldDB" id="A0A9P0LT41"/>
<feature type="region of interest" description="Disordered" evidence="1">
    <location>
        <begin position="82"/>
        <end position="111"/>
    </location>
</feature>
<proteinExistence type="predicted"/>
<dbReference type="Proteomes" id="UP001152888">
    <property type="component" value="Unassembled WGS sequence"/>
</dbReference>
<sequence length="111" mass="12711">MGKDQKCRPRCCMPCPIPFCPPKRKEEKPPIIYPIDYVPYCLPDMPFQTFYQQVNTIPFFLPPLVPACCGPCPDRCVPKNSYGNGNGNGEHQRVNLPPQNRRTEDRCCISH</sequence>
<comment type="caution">
    <text evidence="2">The sequence shown here is derived from an EMBL/GenBank/DDBJ whole genome shotgun (WGS) entry which is preliminary data.</text>
</comment>
<organism evidence="2 3">
    <name type="scientific">Acanthoscelides obtectus</name>
    <name type="common">Bean weevil</name>
    <name type="synonym">Bruchus obtectus</name>
    <dbReference type="NCBI Taxonomy" id="200917"/>
    <lineage>
        <taxon>Eukaryota</taxon>
        <taxon>Metazoa</taxon>
        <taxon>Ecdysozoa</taxon>
        <taxon>Arthropoda</taxon>
        <taxon>Hexapoda</taxon>
        <taxon>Insecta</taxon>
        <taxon>Pterygota</taxon>
        <taxon>Neoptera</taxon>
        <taxon>Endopterygota</taxon>
        <taxon>Coleoptera</taxon>
        <taxon>Polyphaga</taxon>
        <taxon>Cucujiformia</taxon>
        <taxon>Chrysomeloidea</taxon>
        <taxon>Chrysomelidae</taxon>
        <taxon>Bruchinae</taxon>
        <taxon>Bruchini</taxon>
        <taxon>Acanthoscelides</taxon>
    </lineage>
</organism>
<protein>
    <submittedName>
        <fullName evidence="2">Uncharacterized protein</fullName>
    </submittedName>
</protein>
<feature type="compositionally biased region" description="Basic and acidic residues" evidence="1">
    <location>
        <begin position="101"/>
        <end position="111"/>
    </location>
</feature>
<evidence type="ECO:0000313" key="3">
    <source>
        <dbReference type="Proteomes" id="UP001152888"/>
    </source>
</evidence>
<reference evidence="2" key="1">
    <citation type="submission" date="2022-03" db="EMBL/GenBank/DDBJ databases">
        <authorList>
            <person name="Sayadi A."/>
        </authorList>
    </citation>
    <scope>NUCLEOTIDE SEQUENCE</scope>
</reference>
<accession>A0A9P0LT41</accession>
<name>A0A9P0LT41_ACAOB</name>
<evidence type="ECO:0000313" key="2">
    <source>
        <dbReference type="EMBL" id="CAH2002124.1"/>
    </source>
</evidence>
<keyword evidence="3" id="KW-1185">Reference proteome</keyword>
<dbReference type="EMBL" id="CAKOFQ010007482">
    <property type="protein sequence ID" value="CAH2002124.1"/>
    <property type="molecule type" value="Genomic_DNA"/>
</dbReference>